<dbReference type="NCBIfam" id="TIGR01087">
    <property type="entry name" value="murD"/>
    <property type="match status" value="1"/>
</dbReference>
<dbReference type="SUPFAM" id="SSF53623">
    <property type="entry name" value="MurD-like peptide ligases, catalytic domain"/>
    <property type="match status" value="1"/>
</dbReference>
<evidence type="ECO:0000256" key="5">
    <source>
        <dbReference type="ARBA" id="ARBA00022741"/>
    </source>
</evidence>
<dbReference type="Gene3D" id="3.90.190.20">
    <property type="entry name" value="Mur ligase, C-terminal domain"/>
    <property type="match status" value="1"/>
</dbReference>
<comment type="caution">
    <text evidence="11">The sequence shown here is derived from an EMBL/GenBank/DDBJ whole genome shotgun (WGS) entry which is preliminary data.</text>
</comment>
<dbReference type="InterPro" id="IPR036565">
    <property type="entry name" value="Mur-like_cat_sf"/>
</dbReference>
<dbReference type="RefSeq" id="WP_180135415.1">
    <property type="nucleotide sequence ID" value="NZ_JABMKT010000004.1"/>
</dbReference>
<evidence type="ECO:0000256" key="7">
    <source>
        <dbReference type="HAMAP-Rule" id="MF_00639"/>
    </source>
</evidence>
<keyword evidence="4 7" id="KW-0436">Ligase</keyword>
<feature type="domain" description="Mur ligase C-terminal" evidence="9">
    <location>
        <begin position="312"/>
        <end position="426"/>
    </location>
</feature>
<dbReference type="GO" id="GO:0009252">
    <property type="term" value="P:peptidoglycan biosynthetic process"/>
    <property type="evidence" value="ECO:0007669"/>
    <property type="project" value="UniProtKB-UniRule"/>
</dbReference>
<evidence type="ECO:0000259" key="10">
    <source>
        <dbReference type="Pfam" id="PF08245"/>
    </source>
</evidence>
<dbReference type="PANTHER" id="PTHR43692">
    <property type="entry name" value="UDP-N-ACETYLMURAMOYLALANINE--D-GLUTAMATE LIGASE"/>
    <property type="match status" value="1"/>
</dbReference>
<comment type="catalytic activity">
    <reaction evidence="7 8">
        <text>UDP-N-acetyl-alpha-D-muramoyl-L-alanine + D-glutamate + ATP = UDP-N-acetyl-alpha-D-muramoyl-L-alanyl-D-glutamate + ADP + phosphate + H(+)</text>
        <dbReference type="Rhea" id="RHEA:16429"/>
        <dbReference type="ChEBI" id="CHEBI:15378"/>
        <dbReference type="ChEBI" id="CHEBI:29986"/>
        <dbReference type="ChEBI" id="CHEBI:30616"/>
        <dbReference type="ChEBI" id="CHEBI:43474"/>
        <dbReference type="ChEBI" id="CHEBI:83898"/>
        <dbReference type="ChEBI" id="CHEBI:83900"/>
        <dbReference type="ChEBI" id="CHEBI:456216"/>
        <dbReference type="EC" id="6.3.2.9"/>
    </reaction>
</comment>
<keyword evidence="3 7" id="KW-0963">Cytoplasm</keyword>
<dbReference type="GO" id="GO:0051301">
    <property type="term" value="P:cell division"/>
    <property type="evidence" value="ECO:0007669"/>
    <property type="project" value="UniProtKB-KW"/>
</dbReference>
<evidence type="ECO:0000256" key="1">
    <source>
        <dbReference type="ARBA" id="ARBA00004496"/>
    </source>
</evidence>
<dbReference type="SUPFAM" id="SSF51984">
    <property type="entry name" value="MurCD N-terminal domain"/>
    <property type="match status" value="1"/>
</dbReference>
<reference evidence="11 12" key="1">
    <citation type="submission" date="2020-05" db="EMBL/GenBank/DDBJ databases">
        <title>Streptobacillus felis strain LHL191014123.</title>
        <authorList>
            <person name="Fawzy A."/>
            <person name="Rau J."/>
            <person name="Risse K."/>
            <person name="Schauerte N."/>
            <person name="Geiger C."/>
            <person name="Blom J."/>
            <person name="Imirzalioglu C."/>
            <person name="Falgenhauer J."/>
            <person name="Bach A."/>
            <person name="Herden C."/>
            <person name="Eisenberg T."/>
        </authorList>
    </citation>
    <scope>NUCLEOTIDE SEQUENCE [LARGE SCALE GENOMIC DNA]</scope>
    <source>
        <strain evidence="11 12">LHL191014123</strain>
    </source>
</reference>
<gene>
    <name evidence="7 11" type="primary">murD</name>
    <name evidence="11" type="ORF">HP397_01520</name>
</gene>
<dbReference type="SUPFAM" id="SSF53244">
    <property type="entry name" value="MurD-like peptide ligases, peptide-binding domain"/>
    <property type="match status" value="1"/>
</dbReference>
<keyword evidence="12" id="KW-1185">Reference proteome</keyword>
<proteinExistence type="inferred from homology"/>
<protein>
    <recommendedName>
        <fullName evidence="7 8">UDP-N-acetylmuramoylalanine--D-glutamate ligase</fullName>
        <ecNumber evidence="7 8">6.3.2.9</ecNumber>
    </recommendedName>
    <alternativeName>
        <fullName evidence="7">D-glutamic acid-adding enzyme</fullName>
    </alternativeName>
    <alternativeName>
        <fullName evidence="7">UDP-N-acetylmuramoyl-L-alanyl-D-glutamate synthetase</fullName>
    </alternativeName>
</protein>
<keyword evidence="7 8" id="KW-0131">Cell cycle</keyword>
<evidence type="ECO:0000313" key="12">
    <source>
        <dbReference type="Proteomes" id="UP000526184"/>
    </source>
</evidence>
<keyword evidence="7 8" id="KW-0132">Cell division</keyword>
<dbReference type="InterPro" id="IPR013221">
    <property type="entry name" value="Mur_ligase_cen"/>
</dbReference>
<feature type="domain" description="Mur ligase central" evidence="10">
    <location>
        <begin position="96"/>
        <end position="289"/>
    </location>
</feature>
<dbReference type="GO" id="GO:0008360">
    <property type="term" value="P:regulation of cell shape"/>
    <property type="evidence" value="ECO:0007669"/>
    <property type="project" value="UniProtKB-KW"/>
</dbReference>
<dbReference type="Gene3D" id="3.40.1190.10">
    <property type="entry name" value="Mur-like, catalytic domain"/>
    <property type="match status" value="1"/>
</dbReference>
<dbReference type="UniPathway" id="UPA00219"/>
<evidence type="ECO:0000256" key="6">
    <source>
        <dbReference type="ARBA" id="ARBA00022840"/>
    </source>
</evidence>
<dbReference type="AlphaFoldDB" id="A0A7Z0PE55"/>
<name>A0A7Z0PE55_9FUSO</name>
<dbReference type="Gene3D" id="3.40.50.720">
    <property type="entry name" value="NAD(P)-binding Rossmann-like Domain"/>
    <property type="match status" value="1"/>
</dbReference>
<dbReference type="GO" id="GO:0008764">
    <property type="term" value="F:UDP-N-acetylmuramoylalanine-D-glutamate ligase activity"/>
    <property type="evidence" value="ECO:0007669"/>
    <property type="project" value="UniProtKB-UniRule"/>
</dbReference>
<comment type="pathway">
    <text evidence="2 7 8">Cell wall biogenesis; peptidoglycan biosynthesis.</text>
</comment>
<dbReference type="InterPro" id="IPR004101">
    <property type="entry name" value="Mur_ligase_C"/>
</dbReference>
<accession>A0A7Z0PE55</accession>
<evidence type="ECO:0000259" key="9">
    <source>
        <dbReference type="Pfam" id="PF02875"/>
    </source>
</evidence>
<dbReference type="InterPro" id="IPR036615">
    <property type="entry name" value="Mur_ligase_C_dom_sf"/>
</dbReference>
<dbReference type="Pfam" id="PF08245">
    <property type="entry name" value="Mur_ligase_M"/>
    <property type="match status" value="1"/>
</dbReference>
<keyword evidence="5 7" id="KW-0547">Nucleotide-binding</keyword>
<evidence type="ECO:0000256" key="4">
    <source>
        <dbReference type="ARBA" id="ARBA00022598"/>
    </source>
</evidence>
<evidence type="ECO:0000313" key="11">
    <source>
        <dbReference type="EMBL" id="NYV27507.1"/>
    </source>
</evidence>
<keyword evidence="7 8" id="KW-0133">Cell shape</keyword>
<dbReference type="GO" id="GO:0005737">
    <property type="term" value="C:cytoplasm"/>
    <property type="evidence" value="ECO:0007669"/>
    <property type="project" value="UniProtKB-SubCell"/>
</dbReference>
<dbReference type="InterPro" id="IPR005762">
    <property type="entry name" value="MurD"/>
</dbReference>
<evidence type="ECO:0000256" key="3">
    <source>
        <dbReference type="ARBA" id="ARBA00022490"/>
    </source>
</evidence>
<keyword evidence="6 7" id="KW-0067">ATP-binding</keyword>
<keyword evidence="7 8" id="KW-0573">Peptidoglycan synthesis</keyword>
<comment type="function">
    <text evidence="7 8">Cell wall formation. Catalyzes the addition of glutamate to the nucleotide precursor UDP-N-acetylmuramoyl-L-alanine (UMA).</text>
</comment>
<dbReference type="Proteomes" id="UP000526184">
    <property type="component" value="Unassembled WGS sequence"/>
</dbReference>
<organism evidence="11 12">
    <name type="scientific">Streptobacillus felis</name>
    <dbReference type="NCBI Taxonomy" id="1384509"/>
    <lineage>
        <taxon>Bacteria</taxon>
        <taxon>Fusobacteriati</taxon>
        <taxon>Fusobacteriota</taxon>
        <taxon>Fusobacteriia</taxon>
        <taxon>Fusobacteriales</taxon>
        <taxon>Leptotrichiaceae</taxon>
        <taxon>Streptobacillus</taxon>
    </lineage>
</organism>
<dbReference type="EC" id="6.3.2.9" evidence="7 8"/>
<keyword evidence="7 8" id="KW-0961">Cell wall biogenesis/degradation</keyword>
<evidence type="ECO:0000256" key="2">
    <source>
        <dbReference type="ARBA" id="ARBA00004752"/>
    </source>
</evidence>
<dbReference type="EMBL" id="JABMKT010000004">
    <property type="protein sequence ID" value="NYV27507.1"/>
    <property type="molecule type" value="Genomic_DNA"/>
</dbReference>
<dbReference type="PANTHER" id="PTHR43692:SF1">
    <property type="entry name" value="UDP-N-ACETYLMURAMOYLALANINE--D-GLUTAMATE LIGASE"/>
    <property type="match status" value="1"/>
</dbReference>
<dbReference type="GO" id="GO:0005524">
    <property type="term" value="F:ATP binding"/>
    <property type="evidence" value="ECO:0007669"/>
    <property type="project" value="UniProtKB-UniRule"/>
</dbReference>
<evidence type="ECO:0000256" key="8">
    <source>
        <dbReference type="RuleBase" id="RU003664"/>
    </source>
</evidence>
<dbReference type="HAMAP" id="MF_00639">
    <property type="entry name" value="MurD"/>
    <property type="match status" value="1"/>
</dbReference>
<dbReference type="GO" id="GO:0071555">
    <property type="term" value="P:cell wall organization"/>
    <property type="evidence" value="ECO:0007669"/>
    <property type="project" value="UniProtKB-KW"/>
</dbReference>
<dbReference type="Pfam" id="PF02875">
    <property type="entry name" value="Mur_ligase_C"/>
    <property type="match status" value="1"/>
</dbReference>
<sequence>MIIVFGAGISGIGAKNLLESKGKEVILVDDKVGEINTEKALDILETKDVEYIVKSPGISFENSFVKKAIEKGIAIYSEIDIAYEYMNKDIQIIAFTGTNGKTTTCTKTYEMLKKAGFNVELGGNVGRSFAEIVKENKELDYIVLELSSYQLENHPKVKPYISGIINLTPDHLGRYKDVEEYYMTKFNIFLNQGKRDKMIVNVDDSTFLNLYKKAKELENYKNPKRIYISKNTKGSIFVSNGSIYIMKDIYEMYNSKFNLIQSADKLIDVKDLALKGEHNLENMLFLIATAKICGIPNKVIRNYLKETKSIEHRMEDFYKKSNTIFINDSKGTNVASTNKAINSYENDIILICGGEDKKVPLDELGIEIGRNVKFTYIYGENRYLIEKELKKVGYNKYAIFETVDECIKHIKENVNFEEDNTILYSPATASFDQFKNFEERGRYFKNRVIEILGENNA</sequence>
<comment type="subcellular location">
    <subcellularLocation>
        <location evidence="1 7 8">Cytoplasm</location>
    </subcellularLocation>
</comment>
<feature type="binding site" evidence="7">
    <location>
        <begin position="97"/>
        <end position="103"/>
    </location>
    <ligand>
        <name>ATP</name>
        <dbReference type="ChEBI" id="CHEBI:30616"/>
    </ligand>
</feature>
<comment type="similarity">
    <text evidence="7">Belongs to the MurCDEF family.</text>
</comment>